<evidence type="ECO:0000256" key="4">
    <source>
        <dbReference type="ARBA" id="ARBA00022692"/>
    </source>
</evidence>
<keyword evidence="4 7" id="KW-0812">Transmembrane</keyword>
<accession>A0ABZ1UMA5</accession>
<keyword evidence="9" id="KW-1185">Reference proteome</keyword>
<feature type="transmembrane region" description="Helical" evidence="7">
    <location>
        <begin position="14"/>
        <end position="38"/>
    </location>
</feature>
<dbReference type="PANTHER" id="PTHR37937">
    <property type="entry name" value="CONJUGATIVE TRANSFER: DNA TRANSPORT"/>
    <property type="match status" value="1"/>
</dbReference>
<dbReference type="CDD" id="cd01127">
    <property type="entry name" value="TrwB_TraG_TraD_VirD4"/>
    <property type="match status" value="1"/>
</dbReference>
<keyword evidence="6 7" id="KW-0472">Membrane</keyword>
<evidence type="ECO:0000313" key="9">
    <source>
        <dbReference type="Proteomes" id="UP000321323"/>
    </source>
</evidence>
<dbReference type="InterPro" id="IPR003688">
    <property type="entry name" value="TraG/VirD4"/>
</dbReference>
<organism evidence="8 9">
    <name type="scientific">[Empedobacter] haloabium</name>
    <dbReference type="NCBI Taxonomy" id="592317"/>
    <lineage>
        <taxon>Bacteria</taxon>
        <taxon>Pseudomonadati</taxon>
        <taxon>Pseudomonadota</taxon>
        <taxon>Betaproteobacteria</taxon>
        <taxon>Burkholderiales</taxon>
        <taxon>Oxalobacteraceae</taxon>
        <taxon>Telluria group</taxon>
        <taxon>Telluria group incertae sedis</taxon>
    </lineage>
</organism>
<comment type="subcellular location">
    <subcellularLocation>
        <location evidence="1">Cell membrane</location>
        <topology evidence="1">Multi-pass membrane protein</topology>
    </subcellularLocation>
</comment>
<reference evidence="8 9" key="1">
    <citation type="journal article" date="2019" name="Int. J. Syst. Evol. Microbiol.">
        <title>The Draft Whole-Genome Sequence of the Antibiotic Producer Empedobacter haloabium ATCC 31962 Provides Indications for Its Taxonomic Reclassification.</title>
        <authorList>
            <person name="Miess H."/>
            <person name="Arlt P."/>
            <person name="Apel A.K."/>
            <person name="Weber T."/>
            <person name="Nieselt K."/>
            <person name="Hanssen F."/>
            <person name="Czemmel S."/>
            <person name="Nahnsen S."/>
            <person name="Gross H."/>
        </authorList>
    </citation>
    <scope>NUCLEOTIDE SEQUENCE [LARGE SCALE GENOMIC DNA]</scope>
    <source>
        <strain evidence="8 9">ATCC 31962</strain>
    </source>
</reference>
<name>A0ABZ1UMA5_9BURK</name>
<comment type="similarity">
    <text evidence="2">Belongs to the VirD4/TraG family.</text>
</comment>
<feature type="transmembrane region" description="Helical" evidence="7">
    <location>
        <begin position="67"/>
        <end position="87"/>
    </location>
</feature>
<dbReference type="Proteomes" id="UP000321323">
    <property type="component" value="Chromosome"/>
</dbReference>
<evidence type="ECO:0000256" key="5">
    <source>
        <dbReference type="ARBA" id="ARBA00022989"/>
    </source>
</evidence>
<evidence type="ECO:0000256" key="7">
    <source>
        <dbReference type="SAM" id="Phobius"/>
    </source>
</evidence>
<evidence type="ECO:0000256" key="6">
    <source>
        <dbReference type="ARBA" id="ARBA00023136"/>
    </source>
</evidence>
<keyword evidence="3" id="KW-1003">Cell membrane</keyword>
<dbReference type="EMBL" id="CP136508">
    <property type="protein sequence ID" value="WUR13809.1"/>
    <property type="molecule type" value="Genomic_DNA"/>
</dbReference>
<dbReference type="InterPro" id="IPR051539">
    <property type="entry name" value="T4SS-coupling_protein"/>
</dbReference>
<gene>
    <name evidence="8" type="ORF">E7V67_001505</name>
</gene>
<evidence type="ECO:0000313" key="8">
    <source>
        <dbReference type="EMBL" id="WUR13809.1"/>
    </source>
</evidence>
<keyword evidence="5 7" id="KW-1133">Transmembrane helix</keyword>
<evidence type="ECO:0000256" key="3">
    <source>
        <dbReference type="ARBA" id="ARBA00022475"/>
    </source>
</evidence>
<sequence length="751" mass="82308">MTPSSSGSRWLRPALLAVGLAGLGVVWAWLAGALFMVMHGHGFAQATPLTLYQYWAWYGADAGVRRWLYGCAAVTLVVLAVPLLLLLRKRVQRSLFGDARFAEPRDVRRAGLLGERGILVGQYKGSYLMFGGSQHVIMSAPTRSGKGVGIVIPNLLTWHDSVVVLDIKQENHGITSGFRRKHGQQCFLFNPAAADYRSHRYNPLAYVSSDPHFRIDDVQKIAGMLFPDEPGVDPIWTATPRALFLGIVLMLLETPGKLVTLGQVLRETLVDGDGAAYFGAIVQARRLGQRIATANAATAADQARRDADAVLADRARPPEQHPVMTEMALWVRLSPAYRDALAQHVDTLRRHAPRTPDLVALALAMPADVAAARVGTALSPACERALNSYLSISADTTRSGIITSFRSRLELWYNPLVDAATSANDFDLRELRSKRMSIYLGVTPDNLDRMAPLLNLFFQQMIDLNTRQLPEHNAALKYQCLIVADEFTAMGKIQVLSKGISYIAGYGLRMLPIIQSPMQVVEVYGEHAAETFTTNHALQIVFPPKASETRTAEAISKWLGDQTVKAVSESKRKAMFARRERSESVSEQRRALMLPQEITSLGKGAELVIVEDCPPILAQRVRYYQDPVFVDRLKSVAPSLGKLGRRLPTEDELKNAARQGELAAPVPLVDVAAHQQLLAASEVAPPPAAVPRQLHVDERPVTALEVDELAARDLRDFAVDFTPVPPPAGELDEAALLAYADSLCREAGILA</sequence>
<dbReference type="Pfam" id="PF02534">
    <property type="entry name" value="T4SS-DNA_transf"/>
    <property type="match status" value="2"/>
</dbReference>
<proteinExistence type="inferred from homology"/>
<protein>
    <submittedName>
        <fullName evidence="8">Type IV secretory system conjugative DNA transfer family protein</fullName>
    </submittedName>
</protein>
<dbReference type="Gene3D" id="3.40.50.300">
    <property type="entry name" value="P-loop containing nucleotide triphosphate hydrolases"/>
    <property type="match status" value="1"/>
</dbReference>
<dbReference type="InterPro" id="IPR027417">
    <property type="entry name" value="P-loop_NTPase"/>
</dbReference>
<dbReference type="SUPFAM" id="SSF52540">
    <property type="entry name" value="P-loop containing nucleoside triphosphate hydrolases"/>
    <property type="match status" value="1"/>
</dbReference>
<evidence type="ECO:0000256" key="1">
    <source>
        <dbReference type="ARBA" id="ARBA00004651"/>
    </source>
</evidence>
<evidence type="ECO:0000256" key="2">
    <source>
        <dbReference type="ARBA" id="ARBA00008806"/>
    </source>
</evidence>
<dbReference type="PANTHER" id="PTHR37937:SF1">
    <property type="entry name" value="CONJUGATIVE TRANSFER: DNA TRANSPORT"/>
    <property type="match status" value="1"/>
</dbReference>